<proteinExistence type="predicted"/>
<evidence type="ECO:0000313" key="2">
    <source>
        <dbReference type="Proteomes" id="UP000826195"/>
    </source>
</evidence>
<dbReference type="Proteomes" id="UP000826195">
    <property type="component" value="Unassembled WGS sequence"/>
</dbReference>
<accession>A0AAV7IGT7</accession>
<name>A0AAV7IGT7_COTGL</name>
<keyword evidence="2" id="KW-1185">Reference proteome</keyword>
<protein>
    <submittedName>
        <fullName evidence="1">Uncharacterized protein</fullName>
    </submittedName>
</protein>
<gene>
    <name evidence="1" type="ORF">KQX54_011231</name>
</gene>
<dbReference type="AlphaFoldDB" id="A0AAV7IGT7"/>
<dbReference type="EMBL" id="JAHXZJ010001492">
    <property type="protein sequence ID" value="KAH0552499.1"/>
    <property type="molecule type" value="Genomic_DNA"/>
</dbReference>
<sequence>MPFANVGNRANVYVCGVIVDIKHKLRVVIENFVNNPTLVVGVYVRIMGEYRPKGPRRASFVSVKNIADVTLEAGVAALPTFQLEKIGLINPH</sequence>
<evidence type="ECO:0000313" key="1">
    <source>
        <dbReference type="EMBL" id="KAH0552499.1"/>
    </source>
</evidence>
<reference evidence="1 2" key="1">
    <citation type="journal article" date="2021" name="J. Hered.">
        <title>A chromosome-level genome assembly of the parasitoid wasp, Cotesia glomerata (Hymenoptera: Braconidae).</title>
        <authorList>
            <person name="Pinto B.J."/>
            <person name="Weis J.J."/>
            <person name="Gamble T."/>
            <person name="Ode P.J."/>
            <person name="Paul R."/>
            <person name="Zaspel J.M."/>
        </authorList>
    </citation>
    <scope>NUCLEOTIDE SEQUENCE [LARGE SCALE GENOMIC DNA]</scope>
    <source>
        <strain evidence="1">CgM1</strain>
    </source>
</reference>
<organism evidence="1 2">
    <name type="scientific">Cotesia glomerata</name>
    <name type="common">Lepidopteran parasitic wasp</name>
    <name type="synonym">Apanteles glomeratus</name>
    <dbReference type="NCBI Taxonomy" id="32391"/>
    <lineage>
        <taxon>Eukaryota</taxon>
        <taxon>Metazoa</taxon>
        <taxon>Ecdysozoa</taxon>
        <taxon>Arthropoda</taxon>
        <taxon>Hexapoda</taxon>
        <taxon>Insecta</taxon>
        <taxon>Pterygota</taxon>
        <taxon>Neoptera</taxon>
        <taxon>Endopterygota</taxon>
        <taxon>Hymenoptera</taxon>
        <taxon>Apocrita</taxon>
        <taxon>Ichneumonoidea</taxon>
        <taxon>Braconidae</taxon>
        <taxon>Microgastrinae</taxon>
        <taxon>Cotesia</taxon>
    </lineage>
</organism>
<comment type="caution">
    <text evidence="1">The sequence shown here is derived from an EMBL/GenBank/DDBJ whole genome shotgun (WGS) entry which is preliminary data.</text>
</comment>